<dbReference type="RefSeq" id="WP_196985488.1">
    <property type="nucleotide sequence ID" value="NZ_JADWYS010000001.1"/>
</dbReference>
<feature type="chain" id="PRO_5037963606" evidence="3">
    <location>
        <begin position="22"/>
        <end position="184"/>
    </location>
</feature>
<feature type="signal peptide" evidence="3">
    <location>
        <begin position="1"/>
        <end position="21"/>
    </location>
</feature>
<evidence type="ECO:0000256" key="2">
    <source>
        <dbReference type="ARBA" id="ARBA00023136"/>
    </source>
</evidence>
<keyword evidence="3" id="KW-0732">Signal</keyword>
<dbReference type="Pfam" id="PF05433">
    <property type="entry name" value="Rick_17kDa_Anti"/>
    <property type="match status" value="1"/>
</dbReference>
<comment type="subcellular location">
    <subcellularLocation>
        <location evidence="1">Membrane</location>
    </subcellularLocation>
</comment>
<keyword evidence="2" id="KW-0472">Membrane</keyword>
<proteinExistence type="predicted"/>
<dbReference type="AlphaFoldDB" id="A0A931MGS7"/>
<evidence type="ECO:0000313" key="5">
    <source>
        <dbReference type="EMBL" id="MBG9387575.1"/>
    </source>
</evidence>
<evidence type="ECO:0000256" key="1">
    <source>
        <dbReference type="ARBA" id="ARBA00004370"/>
    </source>
</evidence>
<dbReference type="PANTHER" id="PTHR35603:SF2">
    <property type="entry name" value="OUTER MEMBRANE LIPOPROTEIN"/>
    <property type="match status" value="1"/>
</dbReference>
<feature type="domain" description="Glycine zipper 2TM" evidence="4">
    <location>
        <begin position="90"/>
        <end position="130"/>
    </location>
</feature>
<keyword evidence="6" id="KW-1185">Reference proteome</keyword>
<name>A0A931MGS7_9BURK</name>
<gene>
    <name evidence="5" type="ORF">I5803_06070</name>
</gene>
<dbReference type="PROSITE" id="PS51257">
    <property type="entry name" value="PROKAR_LIPOPROTEIN"/>
    <property type="match status" value="1"/>
</dbReference>
<evidence type="ECO:0000256" key="3">
    <source>
        <dbReference type="SAM" id="SignalP"/>
    </source>
</evidence>
<organism evidence="5 6">
    <name type="scientific">Caenimonas aquaedulcis</name>
    <dbReference type="NCBI Taxonomy" id="2793270"/>
    <lineage>
        <taxon>Bacteria</taxon>
        <taxon>Pseudomonadati</taxon>
        <taxon>Pseudomonadota</taxon>
        <taxon>Betaproteobacteria</taxon>
        <taxon>Burkholderiales</taxon>
        <taxon>Comamonadaceae</taxon>
        <taxon>Caenimonas</taxon>
    </lineage>
</organism>
<evidence type="ECO:0000259" key="4">
    <source>
        <dbReference type="Pfam" id="PF05433"/>
    </source>
</evidence>
<dbReference type="GO" id="GO:0019867">
    <property type="term" value="C:outer membrane"/>
    <property type="evidence" value="ECO:0007669"/>
    <property type="project" value="InterPro"/>
</dbReference>
<dbReference type="InterPro" id="IPR008816">
    <property type="entry name" value="Gly_zipper_2TM_dom"/>
</dbReference>
<accession>A0A931MGS7</accession>
<dbReference type="InterPro" id="IPR051407">
    <property type="entry name" value="Bact_OM_lipoprot/Surf_antigen"/>
</dbReference>
<protein>
    <submittedName>
        <fullName evidence="5">Glycine zipper 2TM domain-containing protein</fullName>
    </submittedName>
</protein>
<reference evidence="5" key="1">
    <citation type="submission" date="2020-11" db="EMBL/GenBank/DDBJ databases">
        <title>Bacterial whole genome sequence for Caenimonas sp. DR4.4.</title>
        <authorList>
            <person name="Le V."/>
            <person name="Ko S.-R."/>
            <person name="Ahn C.-Y."/>
            <person name="Oh H.-M."/>
        </authorList>
    </citation>
    <scope>NUCLEOTIDE SEQUENCE</scope>
    <source>
        <strain evidence="5">DR4.4</strain>
    </source>
</reference>
<sequence length="184" mass="18682">MKNIRLASIAGAVALAAGLSACGTPDPYGPNNYPVSSANRTEVYQTYPAGAYPYGQYPVQPVAGVEWGRVTNVSLISNGQGSYSPNRSAAGTVIGAVVGGLLGNTIGGGSGRAAATVLGATAGAVVGNNVARNSDRGGYNASYPVYRVTVQTDSGALRTYDVNATGDLRAGDRVRIENGMIYMG</sequence>
<evidence type="ECO:0000313" key="6">
    <source>
        <dbReference type="Proteomes" id="UP000651050"/>
    </source>
</evidence>
<dbReference type="Proteomes" id="UP000651050">
    <property type="component" value="Unassembled WGS sequence"/>
</dbReference>
<dbReference type="EMBL" id="JADWYS010000001">
    <property type="protein sequence ID" value="MBG9387575.1"/>
    <property type="molecule type" value="Genomic_DNA"/>
</dbReference>
<comment type="caution">
    <text evidence="5">The sequence shown here is derived from an EMBL/GenBank/DDBJ whole genome shotgun (WGS) entry which is preliminary data.</text>
</comment>
<dbReference type="PANTHER" id="PTHR35603">
    <property type="match status" value="1"/>
</dbReference>